<feature type="region of interest" description="Disordered" evidence="1">
    <location>
        <begin position="255"/>
        <end position="275"/>
    </location>
</feature>
<evidence type="ECO:0000313" key="5">
    <source>
        <dbReference type="Proteomes" id="UP000198902"/>
    </source>
</evidence>
<evidence type="ECO:0000259" key="3">
    <source>
        <dbReference type="Pfam" id="PF13734"/>
    </source>
</evidence>
<protein>
    <recommendedName>
        <fullName evidence="6">Peptidase C39-like domain-containing protein</fullName>
    </recommendedName>
</protein>
<organism evidence="4 5">
    <name type="scientific">Haloferax massiliensis</name>
    <dbReference type="NCBI Taxonomy" id="1476858"/>
    <lineage>
        <taxon>Archaea</taxon>
        <taxon>Methanobacteriati</taxon>
        <taxon>Methanobacteriota</taxon>
        <taxon>Stenosarchaea group</taxon>
        <taxon>Halobacteria</taxon>
        <taxon>Halobacteriales</taxon>
        <taxon>Haloferacaceae</taxon>
        <taxon>Haloferax</taxon>
    </lineage>
</organism>
<accession>A0A0D6JMD6</accession>
<feature type="compositionally biased region" description="Polar residues" evidence="1">
    <location>
        <begin position="22"/>
        <end position="40"/>
    </location>
</feature>
<dbReference type="Pfam" id="PF13734">
    <property type="entry name" value="Inhibitor_I69"/>
    <property type="match status" value="1"/>
</dbReference>
<dbReference type="InterPro" id="IPR039564">
    <property type="entry name" value="Peptidase_C39-like"/>
</dbReference>
<dbReference type="InterPro" id="IPR025896">
    <property type="entry name" value="Spi_Prtas-inh"/>
</dbReference>
<evidence type="ECO:0000313" key="4">
    <source>
        <dbReference type="EMBL" id="CQR48763.1"/>
    </source>
</evidence>
<feature type="region of interest" description="Disordered" evidence="1">
    <location>
        <begin position="1"/>
        <end position="42"/>
    </location>
</feature>
<gene>
    <name evidence="4" type="ORF">BN996_00211</name>
</gene>
<name>A0A0D6JMD6_9EURY</name>
<dbReference type="InterPro" id="IPR044934">
    <property type="entry name" value="Streptopain_sf"/>
</dbReference>
<sequence length="428" mass="46471">MVTTPLRQALMTDDTHDDDTNRNSPNSASNCTAGSPQPTRTTRRGAMKALGALSLGSIVATQGARAQSSDRVSKSLARAMAEAKVEQLAGDDELQKWNRTDVGSATLFKLPVSENSTTNFEPAVYVFPVTNEKGHIVISARKQLPPVLGYGTSPAPQSRLRRLSNSAIHDSLTFDETLLYLGGMSYGVAATDPTAGDDEQTRFVDLRTGHARPLPTVSGIDRFESSTHGAKTEWRTVQEASPEQHVRQIGIQRSTDEDVSGVPNWTEGDTDDSWNEWDGCSPIAASMAIGHHEGTSYSDRDALIDSLHQKMSTRDVPGAGSGLTIPGDIPRGIRKYDSGDNDYESPENNFVDVGLTRPEQTKNQIDDGNPLLLSTMPLDVSLVGHTETVVGYDDASNFYYKCHDTYGGTSWIRHKNWLTGFTTPVTPA</sequence>
<evidence type="ECO:0000259" key="2">
    <source>
        <dbReference type="Pfam" id="PF13529"/>
    </source>
</evidence>
<evidence type="ECO:0000256" key="1">
    <source>
        <dbReference type="SAM" id="MobiDB-lite"/>
    </source>
</evidence>
<evidence type="ECO:0008006" key="6">
    <source>
        <dbReference type="Google" id="ProtNLM"/>
    </source>
</evidence>
<reference evidence="5" key="1">
    <citation type="submission" date="2015-03" db="EMBL/GenBank/DDBJ databases">
        <authorList>
            <person name="Urmite Genomes"/>
        </authorList>
    </citation>
    <scope>NUCLEOTIDE SEQUENCE [LARGE SCALE GENOMIC DNA]</scope>
    <source>
        <strain evidence="5">Arc-Hr</strain>
    </source>
</reference>
<dbReference type="AlphaFoldDB" id="A0A0D6JMD6"/>
<feature type="domain" description="Peptidase C39-like" evidence="2">
    <location>
        <begin position="275"/>
        <end position="400"/>
    </location>
</feature>
<dbReference type="Pfam" id="PF13529">
    <property type="entry name" value="Peptidase_C39_2"/>
    <property type="match status" value="1"/>
</dbReference>
<proteinExistence type="predicted"/>
<dbReference type="Gene3D" id="3.90.70.50">
    <property type="entry name" value="Peptidase C10, streptopain"/>
    <property type="match status" value="1"/>
</dbReference>
<dbReference type="Proteomes" id="UP000198902">
    <property type="component" value="Unassembled WGS sequence"/>
</dbReference>
<feature type="domain" description="Spi protease inhibitor" evidence="3">
    <location>
        <begin position="105"/>
        <end position="153"/>
    </location>
</feature>
<feature type="region of interest" description="Disordered" evidence="1">
    <location>
        <begin position="312"/>
        <end position="331"/>
    </location>
</feature>
<dbReference type="EMBL" id="CSTE01000001">
    <property type="protein sequence ID" value="CQR48763.1"/>
    <property type="molecule type" value="Genomic_DNA"/>
</dbReference>
<keyword evidence="5" id="KW-1185">Reference proteome</keyword>